<keyword evidence="2" id="KW-0732">Signal</keyword>
<sequence>MLVYQFIWLEIALGFSAPTWGRRYDVEHESYKLFGEGVHSVLARFRRSPEYLEILKTHMEDIKREKNEITHHIMTFTFAELESRLEAIFGVNSTKRSGYEKASSWETGQRPGHPSYRRDDEPSTNTTDMEEKVYALDNYSMMDGPLTVDEKNRFKDFGFEVAGEVIHKLISHLDPTDSPMQSTRQPWGSGKIYNITNTTEHNHVVTRSSTVTIYVNSLNSTPTATTNAAKYYRQRKKLFR</sequence>
<feature type="chain" id="PRO_5046732721" evidence="2">
    <location>
        <begin position="22"/>
        <end position="240"/>
    </location>
</feature>
<proteinExistence type="predicted"/>
<keyword evidence="4" id="KW-1185">Reference proteome</keyword>
<evidence type="ECO:0000256" key="2">
    <source>
        <dbReference type="SAM" id="SignalP"/>
    </source>
</evidence>
<reference evidence="3" key="1">
    <citation type="submission" date="2022-03" db="EMBL/GenBank/DDBJ databases">
        <authorList>
            <person name="Martin H S."/>
        </authorList>
    </citation>
    <scope>NUCLEOTIDE SEQUENCE</scope>
</reference>
<dbReference type="EMBL" id="OW152842">
    <property type="protein sequence ID" value="CAH2064945.1"/>
    <property type="molecule type" value="Genomic_DNA"/>
</dbReference>
<gene>
    <name evidence="3" type="ORF">IPOD504_LOCUS12967</name>
</gene>
<name>A0ABN8IV95_9NEOP</name>
<evidence type="ECO:0000313" key="3">
    <source>
        <dbReference type="EMBL" id="CAH2064945.1"/>
    </source>
</evidence>
<dbReference type="Proteomes" id="UP000837857">
    <property type="component" value="Chromosome 30"/>
</dbReference>
<feature type="non-terminal residue" evidence="3">
    <location>
        <position position="240"/>
    </location>
</feature>
<feature type="region of interest" description="Disordered" evidence="1">
    <location>
        <begin position="100"/>
        <end position="126"/>
    </location>
</feature>
<accession>A0ABN8IV95</accession>
<evidence type="ECO:0000313" key="4">
    <source>
        <dbReference type="Proteomes" id="UP000837857"/>
    </source>
</evidence>
<evidence type="ECO:0000256" key="1">
    <source>
        <dbReference type="SAM" id="MobiDB-lite"/>
    </source>
</evidence>
<protein>
    <submittedName>
        <fullName evidence="3">Uncharacterized protein</fullName>
    </submittedName>
</protein>
<organism evidence="3 4">
    <name type="scientific">Iphiclides podalirius</name>
    <name type="common">scarce swallowtail</name>
    <dbReference type="NCBI Taxonomy" id="110791"/>
    <lineage>
        <taxon>Eukaryota</taxon>
        <taxon>Metazoa</taxon>
        <taxon>Ecdysozoa</taxon>
        <taxon>Arthropoda</taxon>
        <taxon>Hexapoda</taxon>
        <taxon>Insecta</taxon>
        <taxon>Pterygota</taxon>
        <taxon>Neoptera</taxon>
        <taxon>Endopterygota</taxon>
        <taxon>Lepidoptera</taxon>
        <taxon>Glossata</taxon>
        <taxon>Ditrysia</taxon>
        <taxon>Papilionoidea</taxon>
        <taxon>Papilionidae</taxon>
        <taxon>Papilioninae</taxon>
        <taxon>Iphiclides</taxon>
    </lineage>
</organism>
<feature type="signal peptide" evidence="2">
    <location>
        <begin position="1"/>
        <end position="21"/>
    </location>
</feature>